<dbReference type="InterPro" id="IPR021109">
    <property type="entry name" value="Peptidase_aspartic_dom_sf"/>
</dbReference>
<protein>
    <submittedName>
        <fullName evidence="2">RimK/LysX family protein</fullName>
    </submittedName>
</protein>
<dbReference type="InterPro" id="IPR008503">
    <property type="entry name" value="Asp_endopeptidase"/>
</dbReference>
<keyword evidence="3" id="KW-1185">Reference proteome</keyword>
<reference evidence="2 3" key="1">
    <citation type="submission" date="2023-11" db="EMBL/GenBank/DDBJ databases">
        <title>Peredibacter starrii A3.12.</title>
        <authorList>
            <person name="Mitchell R.J."/>
        </authorList>
    </citation>
    <scope>NUCLEOTIDE SEQUENCE [LARGE SCALE GENOMIC DNA]</scope>
    <source>
        <strain evidence="2 3">A3.12</strain>
    </source>
</reference>
<organism evidence="2 3">
    <name type="scientific">Peredibacter starrii</name>
    <dbReference type="NCBI Taxonomy" id="28202"/>
    <lineage>
        <taxon>Bacteria</taxon>
        <taxon>Pseudomonadati</taxon>
        <taxon>Bdellovibrionota</taxon>
        <taxon>Bacteriovoracia</taxon>
        <taxon>Bacteriovoracales</taxon>
        <taxon>Bacteriovoracaceae</taxon>
        <taxon>Peredibacter</taxon>
    </lineage>
</organism>
<accession>A0AAX4HJD7</accession>
<dbReference type="AlphaFoldDB" id="A0AAX4HJD7"/>
<evidence type="ECO:0000259" key="1">
    <source>
        <dbReference type="Pfam" id="PF05618"/>
    </source>
</evidence>
<name>A0AAX4HJD7_9BACT</name>
<dbReference type="Proteomes" id="UP001324634">
    <property type="component" value="Chromosome"/>
</dbReference>
<sequence length="164" mass="18456">MDSEVKSESKIIGWREWVSMPNLGLVAIKGKVDTGAKTSSLHAFDIALEKKGAKTYVNFKVHPIQGDFTVVVSCRAPLVDIRSVTDSGGHKEDRYVIRTTMVLANIKKKIELTLSNRETMKFRMLIGRAALKHFYIDPTQSYLAGKTIKQKRFIKEVKAMRGKA</sequence>
<gene>
    <name evidence="2" type="ORF">SOO65_11605</name>
</gene>
<evidence type="ECO:0000313" key="2">
    <source>
        <dbReference type="EMBL" id="WPU63331.1"/>
    </source>
</evidence>
<dbReference type="PANTHER" id="PTHR38037">
    <property type="entry name" value="ZN_PROTEASE DOMAIN-CONTAINING PROTEIN"/>
    <property type="match status" value="1"/>
</dbReference>
<feature type="domain" description="Retropepsin-like aspartic endopeptidase" evidence="1">
    <location>
        <begin position="11"/>
        <end position="146"/>
    </location>
</feature>
<dbReference type="PANTHER" id="PTHR38037:SF1">
    <property type="entry name" value="ATP-DEPENDENT ZINC PROTEASE DOMAIN-CONTAINING PROTEIN-RELATED"/>
    <property type="match status" value="1"/>
</dbReference>
<evidence type="ECO:0000313" key="3">
    <source>
        <dbReference type="Proteomes" id="UP001324634"/>
    </source>
</evidence>
<dbReference type="Pfam" id="PF05618">
    <property type="entry name" value="Zn_protease"/>
    <property type="match status" value="1"/>
</dbReference>
<dbReference type="SUPFAM" id="SSF50630">
    <property type="entry name" value="Acid proteases"/>
    <property type="match status" value="1"/>
</dbReference>
<proteinExistence type="predicted"/>
<dbReference type="Gene3D" id="2.40.70.10">
    <property type="entry name" value="Acid Proteases"/>
    <property type="match status" value="1"/>
</dbReference>
<dbReference type="EMBL" id="CP139487">
    <property type="protein sequence ID" value="WPU63331.1"/>
    <property type="molecule type" value="Genomic_DNA"/>
</dbReference>
<dbReference type="KEGG" id="psti:SOO65_11605"/>
<dbReference type="RefSeq" id="WP_321389851.1">
    <property type="nucleotide sequence ID" value="NZ_CP139487.1"/>
</dbReference>